<evidence type="ECO:0000256" key="9">
    <source>
        <dbReference type="ARBA" id="ARBA00048092"/>
    </source>
</evidence>
<evidence type="ECO:0000256" key="6">
    <source>
        <dbReference type="ARBA" id="ARBA00041027"/>
    </source>
</evidence>
<dbReference type="GO" id="GO:0005507">
    <property type="term" value="F:copper ion binding"/>
    <property type="evidence" value="ECO:0007669"/>
    <property type="project" value="InterPro"/>
</dbReference>
<dbReference type="Pfam" id="PF07732">
    <property type="entry name" value="Cu-oxidase_3"/>
    <property type="match status" value="1"/>
</dbReference>
<evidence type="ECO:0000256" key="3">
    <source>
        <dbReference type="ARBA" id="ARBA00022723"/>
    </source>
</evidence>
<protein>
    <recommendedName>
        <fullName evidence="6">Multicopper oxidase CueO</fullName>
        <ecNumber evidence="5">1.16.3.4</ecNumber>
    </recommendedName>
    <alternativeName>
        <fullName evidence="7">Copper efflux oxidase</fullName>
    </alternativeName>
    <alternativeName>
        <fullName evidence="8">Cuprous oxidase</fullName>
    </alternativeName>
</protein>
<evidence type="ECO:0000256" key="5">
    <source>
        <dbReference type="ARBA" id="ARBA00038978"/>
    </source>
</evidence>
<evidence type="ECO:0000256" key="2">
    <source>
        <dbReference type="ARBA" id="ARBA00011245"/>
    </source>
</evidence>
<proteinExistence type="inferred from homology"/>
<dbReference type="Proteomes" id="UP000669179">
    <property type="component" value="Unassembled WGS sequence"/>
</dbReference>
<dbReference type="InterPro" id="IPR008972">
    <property type="entry name" value="Cupredoxin"/>
</dbReference>
<gene>
    <name evidence="12" type="ORF">J4573_00510</name>
</gene>
<comment type="similarity">
    <text evidence="1">Belongs to the multicopper oxidase family.</text>
</comment>
<evidence type="ECO:0000259" key="11">
    <source>
        <dbReference type="Pfam" id="PF07732"/>
    </source>
</evidence>
<evidence type="ECO:0000256" key="8">
    <source>
        <dbReference type="ARBA" id="ARBA00043090"/>
    </source>
</evidence>
<evidence type="ECO:0000313" key="12">
    <source>
        <dbReference type="EMBL" id="MBO2445561.1"/>
    </source>
</evidence>
<keyword evidence="13" id="KW-1185">Reference proteome</keyword>
<dbReference type="InterPro" id="IPR006311">
    <property type="entry name" value="TAT_signal"/>
</dbReference>
<evidence type="ECO:0000313" key="13">
    <source>
        <dbReference type="Proteomes" id="UP000669179"/>
    </source>
</evidence>
<dbReference type="Pfam" id="PF07731">
    <property type="entry name" value="Cu-oxidase_2"/>
    <property type="match status" value="1"/>
</dbReference>
<dbReference type="InterPro" id="IPR045087">
    <property type="entry name" value="Cu-oxidase_fam"/>
</dbReference>
<dbReference type="EC" id="1.16.3.4" evidence="5"/>
<feature type="domain" description="Plastocyanin-like" evidence="11">
    <location>
        <begin position="71"/>
        <end position="186"/>
    </location>
</feature>
<comment type="subunit">
    <text evidence="2">Monomer.</text>
</comment>
<evidence type="ECO:0000256" key="7">
    <source>
        <dbReference type="ARBA" id="ARBA00042896"/>
    </source>
</evidence>
<dbReference type="AlphaFoldDB" id="A0A939PBR9"/>
<evidence type="ECO:0000256" key="4">
    <source>
        <dbReference type="ARBA" id="ARBA00023002"/>
    </source>
</evidence>
<comment type="catalytic activity">
    <reaction evidence="9">
        <text>4 Cu(+) + O2 + 4 H(+) = 4 Cu(2+) + 2 H2O</text>
        <dbReference type="Rhea" id="RHEA:30083"/>
        <dbReference type="ChEBI" id="CHEBI:15377"/>
        <dbReference type="ChEBI" id="CHEBI:15378"/>
        <dbReference type="ChEBI" id="CHEBI:15379"/>
        <dbReference type="ChEBI" id="CHEBI:29036"/>
        <dbReference type="ChEBI" id="CHEBI:49552"/>
        <dbReference type="EC" id="1.16.3.4"/>
    </reaction>
    <physiologicalReaction direction="left-to-right" evidence="9">
        <dbReference type="Rhea" id="RHEA:30084"/>
    </physiologicalReaction>
</comment>
<feature type="domain" description="Plastocyanin-like" evidence="10">
    <location>
        <begin position="365"/>
        <end position="476"/>
    </location>
</feature>
<dbReference type="PROSITE" id="PS00080">
    <property type="entry name" value="MULTICOPPER_OXIDASE2"/>
    <property type="match status" value="1"/>
</dbReference>
<comment type="caution">
    <text evidence="12">The sequence shown here is derived from an EMBL/GenBank/DDBJ whole genome shotgun (WGS) entry which is preliminary data.</text>
</comment>
<dbReference type="SUPFAM" id="SSF49503">
    <property type="entry name" value="Cupredoxins"/>
    <property type="match status" value="3"/>
</dbReference>
<evidence type="ECO:0000256" key="1">
    <source>
        <dbReference type="ARBA" id="ARBA00010609"/>
    </source>
</evidence>
<dbReference type="CDD" id="cd13890">
    <property type="entry name" value="CuRO_3_CueO_FtsP"/>
    <property type="match status" value="1"/>
</dbReference>
<accession>A0A939PBR9</accession>
<sequence length="478" mass="53286">MPSRREVLKLATLSGAVLVVPGTGLSRNGFAPRAARAAAAVPPPFSVPLTIPKVLEPTHRSLTTDYYEVSIREAQVEVLPGLKTTIMGYEGLFPGPTIKARAGRRAIVKHKNEMAHETVVHLHGGHTAPEYDGHPKDPIEPGETIDYKYENKQPATTLWYHDHTHMMEAEMVFRGLAGFYIIEDPAEASLGLPTGQYDVPLMLRDSRFDDNGQIVFEMDDFRYRTTLLVNGKPQPYFKVAPRKYRFRLLNGSNERYYTLSLSDGSPLVQIGSDGGLLAAPIPATSITFTPGERVDVVVDFSRYADGTQIVLNTFDHNTTTPVMRFDVTGSAVRDVSRVPTRLRPMRRLGAADVNRDIVFKLDRTTGGFVINGKSFDMDRVDETVKRGDTEIWTVSNPDTQPSVPHNIHLHGVHFQVLDRNGQPVEGHETGWKDTVAVPVGGQVRIKVRYQDYTGRYLFHCHLLDHSSMGMMAQLEVVD</sequence>
<reference evidence="12" key="1">
    <citation type="submission" date="2021-03" db="EMBL/GenBank/DDBJ databases">
        <authorList>
            <person name="Kanchanasin P."/>
            <person name="Saeng-In P."/>
            <person name="Phongsopitanun W."/>
            <person name="Yuki M."/>
            <person name="Kudo T."/>
            <person name="Ohkuma M."/>
            <person name="Tanasupawat S."/>
        </authorList>
    </citation>
    <scope>NUCLEOTIDE SEQUENCE</scope>
    <source>
        <strain evidence="12">GKU 128</strain>
    </source>
</reference>
<dbReference type="InterPro" id="IPR002355">
    <property type="entry name" value="Cu_oxidase_Cu_BS"/>
</dbReference>
<keyword evidence="3" id="KW-0479">Metal-binding</keyword>
<keyword evidence="4" id="KW-0560">Oxidoreductase</keyword>
<dbReference type="RefSeq" id="WP_208253176.1">
    <property type="nucleotide sequence ID" value="NZ_JAGEOJ010000001.1"/>
</dbReference>
<dbReference type="GO" id="GO:0016491">
    <property type="term" value="F:oxidoreductase activity"/>
    <property type="evidence" value="ECO:0007669"/>
    <property type="project" value="UniProtKB-KW"/>
</dbReference>
<name>A0A939PBR9_9ACTN</name>
<dbReference type="InterPro" id="IPR011706">
    <property type="entry name" value="Cu-oxidase_C"/>
</dbReference>
<dbReference type="InterPro" id="IPR011707">
    <property type="entry name" value="Cu-oxidase-like_N"/>
</dbReference>
<dbReference type="PANTHER" id="PTHR48267:SF1">
    <property type="entry name" value="BILIRUBIN OXIDASE"/>
    <property type="match status" value="1"/>
</dbReference>
<dbReference type="PROSITE" id="PS51318">
    <property type="entry name" value="TAT"/>
    <property type="match status" value="1"/>
</dbReference>
<organism evidence="12 13">
    <name type="scientific">Actinomadura barringtoniae</name>
    <dbReference type="NCBI Taxonomy" id="1427535"/>
    <lineage>
        <taxon>Bacteria</taxon>
        <taxon>Bacillati</taxon>
        <taxon>Actinomycetota</taxon>
        <taxon>Actinomycetes</taxon>
        <taxon>Streptosporangiales</taxon>
        <taxon>Thermomonosporaceae</taxon>
        <taxon>Actinomadura</taxon>
    </lineage>
</organism>
<evidence type="ECO:0000259" key="10">
    <source>
        <dbReference type="Pfam" id="PF07731"/>
    </source>
</evidence>
<dbReference type="PANTHER" id="PTHR48267">
    <property type="entry name" value="CUPREDOXIN SUPERFAMILY PROTEIN"/>
    <property type="match status" value="1"/>
</dbReference>
<dbReference type="EMBL" id="JAGEOJ010000001">
    <property type="protein sequence ID" value="MBO2445561.1"/>
    <property type="molecule type" value="Genomic_DNA"/>
</dbReference>
<dbReference type="Gene3D" id="2.60.40.420">
    <property type="entry name" value="Cupredoxins - blue copper proteins"/>
    <property type="match status" value="3"/>
</dbReference>